<organism evidence="6 7">
    <name type="scientific">Aureobasidium melanogenum</name>
    <name type="common">Aureobasidium pullulans var. melanogenum</name>
    <dbReference type="NCBI Taxonomy" id="46634"/>
    <lineage>
        <taxon>Eukaryota</taxon>
        <taxon>Fungi</taxon>
        <taxon>Dikarya</taxon>
        <taxon>Ascomycota</taxon>
        <taxon>Pezizomycotina</taxon>
        <taxon>Dothideomycetes</taxon>
        <taxon>Dothideomycetidae</taxon>
        <taxon>Dothideales</taxon>
        <taxon>Saccotheciaceae</taxon>
        <taxon>Aureobasidium</taxon>
    </lineage>
</organism>
<gene>
    <name evidence="6" type="ORF">KCU76_g5623</name>
</gene>
<reference evidence="6" key="2">
    <citation type="submission" date="2021-08" db="EMBL/GenBank/DDBJ databases">
        <authorList>
            <person name="Gostincar C."/>
            <person name="Sun X."/>
            <person name="Song Z."/>
            <person name="Gunde-Cimerman N."/>
        </authorList>
    </citation>
    <scope>NUCLEOTIDE SEQUENCE</scope>
    <source>
        <strain evidence="6">EXF-9911</strain>
    </source>
</reference>
<dbReference type="GO" id="GO:0005654">
    <property type="term" value="C:nucleoplasm"/>
    <property type="evidence" value="ECO:0007669"/>
    <property type="project" value="TreeGrafter"/>
</dbReference>
<dbReference type="GO" id="GO:0006974">
    <property type="term" value="P:DNA damage response"/>
    <property type="evidence" value="ECO:0007669"/>
    <property type="project" value="TreeGrafter"/>
</dbReference>
<feature type="compositionally biased region" description="Low complexity" evidence="3">
    <location>
        <begin position="857"/>
        <end position="871"/>
    </location>
</feature>
<dbReference type="PANTHER" id="PTHR23318">
    <property type="entry name" value="ATP SYNTHASE GAMMA-RELATED"/>
    <property type="match status" value="1"/>
</dbReference>
<feature type="domain" description="Serine/threonine-protein phosphatase 4 regulatory subunit 3-like central" evidence="4">
    <location>
        <begin position="149"/>
        <end position="656"/>
    </location>
</feature>
<evidence type="ECO:0000259" key="5">
    <source>
        <dbReference type="Pfam" id="PF22972"/>
    </source>
</evidence>
<evidence type="ECO:0000256" key="2">
    <source>
        <dbReference type="ARBA" id="ARBA00023242"/>
    </source>
</evidence>
<sequence>MMALAAPPLNDRKRVKVYELKNNDWYDRGTGFCAGQLLAVSCLANDEARIFVQSEDDAQRMLLETRISRDDGYQRQQDTLIVWTEPSGIDMALSFQEADGCAQIWEFITDIQQRMLAMHPNEYDGLSDELVDGQGLLLPMPELANLHQVQETMRAASQTTHGRDALVKFIMAPETQYLSKLLPLVELAEHVEDIQALHRLCTIMKTLILLNDTSIIELTVSDHAILGVVGALEYDPDFPSHKANHRHYLADESRFKEVVAIDNPVVKNKIHATYRLQYLKDVVLARILDDPTFTVLNSLIFYNQVDIVNHIQSSKDFIQELFTIFTSPDSDDQRKKDAVHFIQTCCSVAKSIQAQSRAHLFQNFIHGGLLDVVTYALRHRHASVRVAGTDILVALIDHDPVMMRSHIFRSINQKTKPLTDTLIELLLVEVDLGVKAQMADAIKVLLDPHASSTSMDMLGRTNGDFMAKMRGANPNSSAQMESFVDNFYNDGAKRLFQPLKDLEHSQSLQTISVQEASLFVHLVEILCFFIRQHNFRSKYYILAENLHCRVAQLLSCPQKHLKLTALKWFRTCVALNDEHHNKDMITKGVFDPILDIVYQTMPRDNLLNSACLELFEFIKRENLKQLVIPLVEGYREKLLGITYVNTFGALVMKYEQIQSGFNPDESSFSTQGGETPNRSLVAGGQRWQGLKDADAEEEAYFNATSDDETEDETATSLPETVAAKAPEVGPPMRPLVSYPEDEDEDAMEMLAASPGTPAEKKEPNIEPTTPDTLGSPLSVVPEKRRREEDDEDDLEKLAGAVPAKRRSSVSSIGSVRSDMSAANLDSPTSSQQQNGTGHPLRRKGSLRSKDDSSGPQKGISIGPISLSLSGKSNEEGGEQ</sequence>
<dbReference type="Gene3D" id="2.30.29.30">
    <property type="entry name" value="Pleckstrin-homology domain (PH domain)/Phosphotyrosine-binding domain (PTB)"/>
    <property type="match status" value="1"/>
</dbReference>
<feature type="compositionally biased region" description="Polar residues" evidence="3">
    <location>
        <begin position="823"/>
        <end position="836"/>
    </location>
</feature>
<evidence type="ECO:0000313" key="6">
    <source>
        <dbReference type="EMBL" id="KAG9693932.1"/>
    </source>
</evidence>
<feature type="compositionally biased region" description="Low complexity" evidence="3">
    <location>
        <begin position="808"/>
        <end position="817"/>
    </location>
</feature>
<comment type="caution">
    <text evidence="6">The sequence shown here is derived from an EMBL/GenBank/DDBJ whole genome shotgun (WGS) entry which is preliminary data.</text>
</comment>
<dbReference type="InterPro" id="IPR011993">
    <property type="entry name" value="PH-like_dom_sf"/>
</dbReference>
<accession>A0A9P8EM09</accession>
<dbReference type="GO" id="GO:0072542">
    <property type="term" value="F:protein phosphatase activator activity"/>
    <property type="evidence" value="ECO:0007669"/>
    <property type="project" value="TreeGrafter"/>
</dbReference>
<keyword evidence="2" id="KW-0539">Nucleus</keyword>
<name>A0A9P8EM09_AURME</name>
<dbReference type="SUPFAM" id="SSF48371">
    <property type="entry name" value="ARM repeat"/>
    <property type="match status" value="1"/>
</dbReference>
<dbReference type="SUPFAM" id="SSF50729">
    <property type="entry name" value="PH domain-like"/>
    <property type="match status" value="1"/>
</dbReference>
<feature type="domain" description="PP4R3 EVH1-like" evidence="5">
    <location>
        <begin position="12"/>
        <end position="116"/>
    </location>
</feature>
<dbReference type="InterPro" id="IPR016024">
    <property type="entry name" value="ARM-type_fold"/>
</dbReference>
<dbReference type="Pfam" id="PF04802">
    <property type="entry name" value="PP4R3"/>
    <property type="match status" value="1"/>
</dbReference>
<dbReference type="EMBL" id="JAHFXF010000177">
    <property type="protein sequence ID" value="KAG9693932.1"/>
    <property type="molecule type" value="Genomic_DNA"/>
</dbReference>
<comment type="subcellular location">
    <subcellularLocation>
        <location evidence="1">Nucleus</location>
    </subcellularLocation>
</comment>
<dbReference type="OrthoDB" id="27483at2759"/>
<dbReference type="Pfam" id="PF22972">
    <property type="entry name" value="EVH1_PP4R3"/>
    <property type="match status" value="1"/>
</dbReference>
<dbReference type="GO" id="GO:0030289">
    <property type="term" value="C:protein phosphatase 4 complex"/>
    <property type="evidence" value="ECO:0007669"/>
    <property type="project" value="TreeGrafter"/>
</dbReference>
<feature type="non-terminal residue" evidence="6">
    <location>
        <position position="1"/>
    </location>
</feature>
<feature type="compositionally biased region" description="Polar residues" evidence="3">
    <location>
        <begin position="663"/>
        <end position="678"/>
    </location>
</feature>
<dbReference type="PANTHER" id="PTHR23318:SF0">
    <property type="entry name" value="SERINE_THREONINE-PROTEIN PHOSPHATASE 4 REGULATORY SUBUNIT 3"/>
    <property type="match status" value="1"/>
</dbReference>
<feature type="region of interest" description="Disordered" evidence="3">
    <location>
        <begin position="663"/>
        <end position="879"/>
    </location>
</feature>
<evidence type="ECO:0000313" key="7">
    <source>
        <dbReference type="Proteomes" id="UP000779574"/>
    </source>
</evidence>
<dbReference type="InterPro" id="IPR006887">
    <property type="entry name" value="P4R3-like_central_dom"/>
</dbReference>
<reference evidence="6" key="1">
    <citation type="journal article" date="2021" name="J Fungi (Basel)">
        <title>Virulence traits and population genomics of the black yeast Aureobasidium melanogenum.</title>
        <authorList>
            <person name="Cernosa A."/>
            <person name="Sun X."/>
            <person name="Gostincar C."/>
            <person name="Fang C."/>
            <person name="Gunde-Cimerman N."/>
            <person name="Song Z."/>
        </authorList>
    </citation>
    <scope>NUCLEOTIDE SEQUENCE</scope>
    <source>
        <strain evidence="6">EXF-9911</strain>
    </source>
</reference>
<feature type="compositionally biased region" description="Acidic residues" evidence="3">
    <location>
        <begin position="694"/>
        <end position="713"/>
    </location>
</feature>
<dbReference type="AlphaFoldDB" id="A0A9P8EM09"/>
<evidence type="ECO:0000259" key="4">
    <source>
        <dbReference type="Pfam" id="PF04802"/>
    </source>
</evidence>
<protein>
    <submittedName>
        <fullName evidence="6">DUF625-domain-containing protein</fullName>
    </submittedName>
</protein>
<proteinExistence type="predicted"/>
<evidence type="ECO:0000256" key="3">
    <source>
        <dbReference type="SAM" id="MobiDB-lite"/>
    </source>
</evidence>
<dbReference type="InterPro" id="IPR055236">
    <property type="entry name" value="EVH1_PP4R3"/>
</dbReference>
<dbReference type="Proteomes" id="UP000779574">
    <property type="component" value="Unassembled WGS sequence"/>
</dbReference>
<evidence type="ECO:0000256" key="1">
    <source>
        <dbReference type="ARBA" id="ARBA00004123"/>
    </source>
</evidence>
<dbReference type="InterPro" id="IPR051137">
    <property type="entry name" value="PP4R3-like"/>
</dbReference>